<dbReference type="NCBIfam" id="TIGR01843">
    <property type="entry name" value="type_I_hlyD"/>
    <property type="match status" value="1"/>
</dbReference>
<proteinExistence type="inferred from homology"/>
<dbReference type="Proteomes" id="UP000093523">
    <property type="component" value="Unassembled WGS sequence"/>
</dbReference>
<feature type="domain" description="AprE-like long alpha-helical hairpin" evidence="11">
    <location>
        <begin position="96"/>
        <end position="272"/>
    </location>
</feature>
<evidence type="ECO:0000256" key="3">
    <source>
        <dbReference type="ARBA" id="ARBA00022448"/>
    </source>
</evidence>
<evidence type="ECO:0000259" key="11">
    <source>
        <dbReference type="Pfam" id="PF25994"/>
    </source>
</evidence>
<dbReference type="RefSeq" id="WP_017023634.1">
    <property type="nucleotide sequence ID" value="NZ_CAWMPN010000029.1"/>
</dbReference>
<accession>A0A1B9NUM8</accession>
<dbReference type="InterPro" id="IPR058982">
    <property type="entry name" value="Beta-barrel_AprE"/>
</dbReference>
<dbReference type="Pfam" id="PF25994">
    <property type="entry name" value="HH_AprE"/>
    <property type="match status" value="1"/>
</dbReference>
<dbReference type="InterPro" id="IPR050739">
    <property type="entry name" value="MFP"/>
</dbReference>
<evidence type="ECO:0000256" key="1">
    <source>
        <dbReference type="ARBA" id="ARBA00004377"/>
    </source>
</evidence>
<dbReference type="Gene3D" id="2.40.50.100">
    <property type="match status" value="1"/>
</dbReference>
<dbReference type="InterPro" id="IPR006144">
    <property type="entry name" value="Secretion_HlyD_CS"/>
</dbReference>
<evidence type="ECO:0000313" key="13">
    <source>
        <dbReference type="EMBL" id="OCH17723.1"/>
    </source>
</evidence>
<evidence type="ECO:0000256" key="2">
    <source>
        <dbReference type="ARBA" id="ARBA00009477"/>
    </source>
</evidence>
<dbReference type="PRINTS" id="PR01490">
    <property type="entry name" value="RTXTOXIND"/>
</dbReference>
<evidence type="ECO:0000256" key="4">
    <source>
        <dbReference type="ARBA" id="ARBA00022475"/>
    </source>
</evidence>
<dbReference type="InterPro" id="IPR010129">
    <property type="entry name" value="T1SS_HlyD"/>
</dbReference>
<feature type="coiled-coil region" evidence="10">
    <location>
        <begin position="168"/>
        <end position="233"/>
    </location>
</feature>
<evidence type="ECO:0000313" key="14">
    <source>
        <dbReference type="Proteomes" id="UP000093523"/>
    </source>
</evidence>
<evidence type="ECO:0000256" key="6">
    <source>
        <dbReference type="ARBA" id="ARBA00022692"/>
    </source>
</evidence>
<keyword evidence="5 9" id="KW-0997">Cell inner membrane</keyword>
<evidence type="ECO:0000256" key="10">
    <source>
        <dbReference type="SAM" id="Coils"/>
    </source>
</evidence>
<keyword evidence="8 9" id="KW-0472">Membrane</keyword>
<reference evidence="13 14" key="1">
    <citation type="submission" date="2016-06" db="EMBL/GenBank/DDBJ databases">
        <authorList>
            <person name="Kjaerup R.B."/>
            <person name="Dalgaard T.S."/>
            <person name="Juul-Madsen H.R."/>
        </authorList>
    </citation>
    <scope>NUCLEOTIDE SEQUENCE [LARGE SCALE GENOMIC DNA]</scope>
    <source>
        <strain evidence="13 14">1S159</strain>
    </source>
</reference>
<evidence type="ECO:0000259" key="12">
    <source>
        <dbReference type="Pfam" id="PF26002"/>
    </source>
</evidence>
<dbReference type="GO" id="GO:0005886">
    <property type="term" value="C:plasma membrane"/>
    <property type="evidence" value="ECO:0007669"/>
    <property type="project" value="UniProtKB-SubCell"/>
</dbReference>
<protein>
    <recommendedName>
        <fullName evidence="9">Membrane fusion protein (MFP) family protein</fullName>
    </recommendedName>
</protein>
<dbReference type="InterPro" id="IPR058781">
    <property type="entry name" value="HH_AprE-like"/>
</dbReference>
<keyword evidence="7 9" id="KW-1133">Transmembrane helix</keyword>
<dbReference type="STRING" id="688.A6E04_19140"/>
<evidence type="ECO:0000256" key="9">
    <source>
        <dbReference type="RuleBase" id="RU365093"/>
    </source>
</evidence>
<evidence type="ECO:0000256" key="5">
    <source>
        <dbReference type="ARBA" id="ARBA00022519"/>
    </source>
</evidence>
<gene>
    <name evidence="13" type="ORF">A6E04_19140</name>
</gene>
<dbReference type="OrthoDB" id="9775513at2"/>
<dbReference type="EMBL" id="MAJU01000029">
    <property type="protein sequence ID" value="OCH17723.1"/>
    <property type="molecule type" value="Genomic_DNA"/>
</dbReference>
<keyword evidence="3 9" id="KW-0813">Transport</keyword>
<keyword evidence="4 9" id="KW-1003">Cell membrane</keyword>
<dbReference type="PANTHER" id="PTHR30386:SF26">
    <property type="entry name" value="TRANSPORT PROTEIN COMB"/>
    <property type="match status" value="1"/>
</dbReference>
<keyword evidence="6 9" id="KW-0812">Transmembrane</keyword>
<keyword evidence="10" id="KW-0175">Coiled coil</keyword>
<feature type="domain" description="AprE-like beta-barrel" evidence="12">
    <location>
        <begin position="321"/>
        <end position="407"/>
    </location>
</feature>
<dbReference type="Gene3D" id="2.40.30.170">
    <property type="match status" value="1"/>
</dbReference>
<comment type="similarity">
    <text evidence="2 9">Belongs to the membrane fusion protein (MFP) (TC 8.A.1) family.</text>
</comment>
<dbReference type="PANTHER" id="PTHR30386">
    <property type="entry name" value="MEMBRANE FUSION SUBUNIT OF EMRAB-TOLC MULTIDRUG EFFLUX PUMP"/>
    <property type="match status" value="1"/>
</dbReference>
<dbReference type="AlphaFoldDB" id="A0A1B9NUM8"/>
<dbReference type="Pfam" id="PF26002">
    <property type="entry name" value="Beta-barrel_AprE"/>
    <property type="match status" value="1"/>
</dbReference>
<sequence>MNKQNVDVVESRVTARLLSLSTYFIAVCLVLFIAWSVFTKVDEIAKAKGAVIPEGERQIIQSETGGRLKSILVSEGELVEKGQTLVEFDSKFQNTALDELNAQRAALELTIERLNSLVEIRDPDFSQYADFYPRQVSQQLKQLAAEKELFFQKRSAVIKEQAQVAAELEGLQTELPVYQRQLNATKQELDILIKGQKAGNISKLRVLEMKQKLASIEKEIQQAKSQENVLKRKAETVGAQLKQIGAEARVQANIERSKAEADLSGLRARIRSGKEKVLDTVVKSPVKGLVQSIPSTQNGGVIVPGGTIAEIVPVEGKASFKARLSPRDIGFVSIGQPARIKVDAFDYSRFGALKGEVEKISPTTSKNERGDIYYEVTVSIEKSYFRDDPDAFSLLPGMTGEVDITTGEKSVFQYLWKPIYTNVSRAFGER</sequence>
<name>A0A1B9NUM8_ALILO</name>
<organism evidence="13 14">
    <name type="scientific">Aliivibrio logei</name>
    <name type="common">Vibrio logei</name>
    <dbReference type="NCBI Taxonomy" id="688"/>
    <lineage>
        <taxon>Bacteria</taxon>
        <taxon>Pseudomonadati</taxon>
        <taxon>Pseudomonadota</taxon>
        <taxon>Gammaproteobacteria</taxon>
        <taxon>Vibrionales</taxon>
        <taxon>Vibrionaceae</taxon>
        <taxon>Aliivibrio</taxon>
    </lineage>
</organism>
<comment type="subcellular location">
    <subcellularLocation>
        <location evidence="1 9">Cell inner membrane</location>
        <topology evidence="1 9">Single-pass membrane protein</topology>
    </subcellularLocation>
</comment>
<dbReference type="GO" id="GO:0009306">
    <property type="term" value="P:protein secretion"/>
    <property type="evidence" value="ECO:0007669"/>
    <property type="project" value="InterPro"/>
</dbReference>
<dbReference type="SUPFAM" id="SSF111369">
    <property type="entry name" value="HlyD-like secretion proteins"/>
    <property type="match status" value="1"/>
</dbReference>
<evidence type="ECO:0000256" key="7">
    <source>
        <dbReference type="ARBA" id="ARBA00022989"/>
    </source>
</evidence>
<dbReference type="PROSITE" id="PS00543">
    <property type="entry name" value="HLYD_FAMILY"/>
    <property type="match status" value="1"/>
</dbReference>
<evidence type="ECO:0000256" key="8">
    <source>
        <dbReference type="ARBA" id="ARBA00023136"/>
    </source>
</evidence>
<comment type="caution">
    <text evidence="13">The sequence shown here is derived from an EMBL/GenBank/DDBJ whole genome shotgun (WGS) entry which is preliminary data.</text>
</comment>
<feature type="transmembrane region" description="Helical" evidence="9">
    <location>
        <begin position="20"/>
        <end position="38"/>
    </location>
</feature>